<dbReference type="InterPro" id="IPR036866">
    <property type="entry name" value="RibonucZ/Hydroxyglut_hydro"/>
</dbReference>
<evidence type="ECO:0000256" key="6">
    <source>
        <dbReference type="SAM" id="Phobius"/>
    </source>
</evidence>
<dbReference type="NCBIfam" id="TIGR00361">
    <property type="entry name" value="ComEC_Rec2"/>
    <property type="match status" value="1"/>
</dbReference>
<dbReference type="SMART" id="SM00849">
    <property type="entry name" value="Lactamase_B"/>
    <property type="match status" value="1"/>
</dbReference>
<reference evidence="8" key="2">
    <citation type="journal article" date="2021" name="PeerJ">
        <title>Extensive microbial diversity within the chicken gut microbiome revealed by metagenomics and culture.</title>
        <authorList>
            <person name="Gilroy R."/>
            <person name="Ravi A."/>
            <person name="Getino M."/>
            <person name="Pursley I."/>
            <person name="Horton D.L."/>
            <person name="Alikhan N.F."/>
            <person name="Baker D."/>
            <person name="Gharbi K."/>
            <person name="Hall N."/>
            <person name="Watson M."/>
            <person name="Adriaenssens E.M."/>
            <person name="Foster-Nyarko E."/>
            <person name="Jarju S."/>
            <person name="Secka A."/>
            <person name="Antonio M."/>
            <person name="Oren A."/>
            <person name="Chaudhuri R.R."/>
            <person name="La Ragione R."/>
            <person name="Hildebrand F."/>
            <person name="Pallen M.J."/>
        </authorList>
    </citation>
    <scope>NUCLEOTIDE SEQUENCE</scope>
    <source>
        <strain evidence="8">ChiSjej3B21-11622</strain>
    </source>
</reference>
<dbReference type="InterPro" id="IPR004477">
    <property type="entry name" value="ComEC_N"/>
</dbReference>
<proteinExistence type="predicted"/>
<dbReference type="InterPro" id="IPR025405">
    <property type="entry name" value="DUF4131"/>
</dbReference>
<evidence type="ECO:0000259" key="7">
    <source>
        <dbReference type="SMART" id="SM00849"/>
    </source>
</evidence>
<evidence type="ECO:0000256" key="1">
    <source>
        <dbReference type="ARBA" id="ARBA00004651"/>
    </source>
</evidence>
<feature type="transmembrane region" description="Helical" evidence="6">
    <location>
        <begin position="254"/>
        <end position="271"/>
    </location>
</feature>
<evidence type="ECO:0000313" key="9">
    <source>
        <dbReference type="Proteomes" id="UP000886886"/>
    </source>
</evidence>
<organism evidence="8 9">
    <name type="scientific">Candidatus Limivivens merdigallinarum</name>
    <dbReference type="NCBI Taxonomy" id="2840859"/>
    <lineage>
        <taxon>Bacteria</taxon>
        <taxon>Bacillati</taxon>
        <taxon>Bacillota</taxon>
        <taxon>Clostridia</taxon>
        <taxon>Lachnospirales</taxon>
        <taxon>Lachnospiraceae</taxon>
        <taxon>Lachnospiraceae incertae sedis</taxon>
        <taxon>Candidatus Limivivens</taxon>
    </lineage>
</organism>
<dbReference type="CDD" id="cd07731">
    <property type="entry name" value="ComA-like_MBL-fold"/>
    <property type="match status" value="1"/>
</dbReference>
<dbReference type="InterPro" id="IPR035681">
    <property type="entry name" value="ComA-like_MBL"/>
</dbReference>
<sequence>MRQRPLTFFFLATALISVFLFYTGRLEIHSYPFGEGEEVTLEGTVSNLELSGSGYRILMNRIRNGDQASPGLKPAAFPENMTLLLYPKAQKPLKIGNRIQVTGTVQYPSRASNPGQFDQKSYEEAKGISFHLYQAEIQILSDRVDLPGQILFSIRSYCYGILKRLATEEEAGVMGAMLLGERSGLEDEQKMLFQTGGISHILAISGLHISLLGKLFYQFLRKCRLSYGISALLAGALMLFYLALTGFGVSAKRAVLMFFLFLLAEYLGRTYDMLSALSLSGSLILLEDPRMLFQCSFQLSFLSVAAVGILFPLLKKGDALDNLRSGLSVFLVTTPCVLYWFFEVAPYGLLLNLLVIPLMPFLFLPGLFGLIAGSIFLPAGVLIFAPVHYLLKLFNGLCELAGNLAGSRLVLGQPSLPEIFLYYALLILACAGKKRCFLMVPLILMLFRGELFVSSVPSVTFLDVGQGDGIFLSLPGARILIDGGSTTENEVGRYRILPYLKSQGVQKLDFVFLSHMDEDHVGGVAELLSMGAEGIHIRHLVMTPAAFGEEKGAKIRNTAEQKGVKVSSFSDGSALRGKNWTLTCLYPGKTPKEEGSNENSMVLFLEIEGETFLFPGDLEGEGEDILRANGKIQDLDVLKVAHHGSANSTSQSFLAWTSPKLSILSYGKGNRYGHPAGELLERLREAKSRILSTAEEGAVTVWMEEEGMKATGYLKDREESGG</sequence>
<dbReference type="Pfam" id="PF13567">
    <property type="entry name" value="DUF4131"/>
    <property type="match status" value="1"/>
</dbReference>
<evidence type="ECO:0000256" key="5">
    <source>
        <dbReference type="ARBA" id="ARBA00023136"/>
    </source>
</evidence>
<feature type="transmembrane region" description="Helical" evidence="6">
    <location>
        <begin position="6"/>
        <end position="23"/>
    </location>
</feature>
<reference evidence="8" key="1">
    <citation type="submission" date="2020-10" db="EMBL/GenBank/DDBJ databases">
        <authorList>
            <person name="Gilroy R."/>
        </authorList>
    </citation>
    <scope>NUCLEOTIDE SEQUENCE</scope>
    <source>
        <strain evidence="8">ChiSjej3B21-11622</strain>
    </source>
</reference>
<dbReference type="GO" id="GO:0030420">
    <property type="term" value="P:establishment of competence for transformation"/>
    <property type="evidence" value="ECO:0007669"/>
    <property type="project" value="InterPro"/>
</dbReference>
<dbReference type="PANTHER" id="PTHR30619">
    <property type="entry name" value="DNA INTERNALIZATION/COMPETENCE PROTEIN COMEC/REC2"/>
    <property type="match status" value="1"/>
</dbReference>
<comment type="caution">
    <text evidence="8">The sequence shown here is derived from an EMBL/GenBank/DDBJ whole genome shotgun (WGS) entry which is preliminary data.</text>
</comment>
<accession>A0A9D0ZV95</accession>
<dbReference type="Pfam" id="PF03772">
    <property type="entry name" value="Competence"/>
    <property type="match status" value="1"/>
</dbReference>
<dbReference type="PANTHER" id="PTHR30619:SF1">
    <property type="entry name" value="RECOMBINATION PROTEIN 2"/>
    <property type="match status" value="1"/>
</dbReference>
<dbReference type="AlphaFoldDB" id="A0A9D0ZV95"/>
<feature type="transmembrane region" description="Helical" evidence="6">
    <location>
        <begin position="362"/>
        <end position="385"/>
    </location>
</feature>
<dbReference type="EMBL" id="DVFT01000096">
    <property type="protein sequence ID" value="HIQ96218.1"/>
    <property type="molecule type" value="Genomic_DNA"/>
</dbReference>
<keyword evidence="5 6" id="KW-0472">Membrane</keyword>
<comment type="subcellular location">
    <subcellularLocation>
        <location evidence="1">Cell membrane</location>
        <topology evidence="1">Multi-pass membrane protein</topology>
    </subcellularLocation>
</comment>
<dbReference type="NCBIfam" id="TIGR00360">
    <property type="entry name" value="ComEC_N-term"/>
    <property type="match status" value="1"/>
</dbReference>
<keyword evidence="2" id="KW-1003">Cell membrane</keyword>
<evidence type="ECO:0000313" key="8">
    <source>
        <dbReference type="EMBL" id="HIQ96218.1"/>
    </source>
</evidence>
<protein>
    <submittedName>
        <fullName evidence="8">DNA internalization-related competence protein ComEC/Rec2</fullName>
    </submittedName>
</protein>
<keyword evidence="3 6" id="KW-0812">Transmembrane</keyword>
<evidence type="ECO:0000256" key="2">
    <source>
        <dbReference type="ARBA" id="ARBA00022475"/>
    </source>
</evidence>
<evidence type="ECO:0000256" key="4">
    <source>
        <dbReference type="ARBA" id="ARBA00022989"/>
    </source>
</evidence>
<feature type="transmembrane region" description="Helical" evidence="6">
    <location>
        <begin position="326"/>
        <end position="342"/>
    </location>
</feature>
<gene>
    <name evidence="8" type="ORF">IAB26_06620</name>
</gene>
<feature type="transmembrane region" description="Helical" evidence="6">
    <location>
        <begin position="291"/>
        <end position="314"/>
    </location>
</feature>
<dbReference type="InterPro" id="IPR001279">
    <property type="entry name" value="Metallo-B-lactamas"/>
</dbReference>
<dbReference type="SUPFAM" id="SSF56281">
    <property type="entry name" value="Metallo-hydrolase/oxidoreductase"/>
    <property type="match status" value="1"/>
</dbReference>
<name>A0A9D0ZV95_9FIRM</name>
<feature type="transmembrane region" description="Helical" evidence="6">
    <location>
        <begin position="191"/>
        <end position="213"/>
    </location>
</feature>
<dbReference type="InterPro" id="IPR004797">
    <property type="entry name" value="Competence_ComEC/Rec2"/>
</dbReference>
<keyword evidence="4 6" id="KW-1133">Transmembrane helix</keyword>
<feature type="domain" description="Metallo-beta-lactamase" evidence="7">
    <location>
        <begin position="466"/>
        <end position="668"/>
    </location>
</feature>
<dbReference type="GO" id="GO:0005886">
    <property type="term" value="C:plasma membrane"/>
    <property type="evidence" value="ECO:0007669"/>
    <property type="project" value="UniProtKB-SubCell"/>
</dbReference>
<feature type="transmembrane region" description="Helical" evidence="6">
    <location>
        <begin position="225"/>
        <end position="247"/>
    </location>
</feature>
<dbReference type="Proteomes" id="UP000886886">
    <property type="component" value="Unassembled WGS sequence"/>
</dbReference>
<dbReference type="Gene3D" id="3.60.15.10">
    <property type="entry name" value="Ribonuclease Z/Hydroxyacylglutathione hydrolase-like"/>
    <property type="match status" value="1"/>
</dbReference>
<dbReference type="InterPro" id="IPR052159">
    <property type="entry name" value="Competence_DNA_uptake"/>
</dbReference>
<evidence type="ECO:0000256" key="3">
    <source>
        <dbReference type="ARBA" id="ARBA00022692"/>
    </source>
</evidence>
<dbReference type="Pfam" id="PF00753">
    <property type="entry name" value="Lactamase_B"/>
    <property type="match status" value="1"/>
</dbReference>